<proteinExistence type="predicted"/>
<evidence type="ECO:0000313" key="3">
    <source>
        <dbReference type="Proteomes" id="UP000094527"/>
    </source>
</evidence>
<feature type="region of interest" description="Disordered" evidence="1">
    <location>
        <begin position="83"/>
        <end position="104"/>
    </location>
</feature>
<feature type="compositionally biased region" description="Acidic residues" evidence="1">
    <location>
        <begin position="92"/>
        <end position="101"/>
    </location>
</feature>
<evidence type="ECO:0000256" key="1">
    <source>
        <dbReference type="SAM" id="MobiDB-lite"/>
    </source>
</evidence>
<dbReference type="Proteomes" id="UP000094527">
    <property type="component" value="Unassembled WGS sequence"/>
</dbReference>
<dbReference type="AlphaFoldDB" id="A0A1D2N6C9"/>
<feature type="region of interest" description="Disordered" evidence="1">
    <location>
        <begin position="1"/>
        <end position="23"/>
    </location>
</feature>
<protein>
    <submittedName>
        <fullName evidence="2">Uncharacterized protein</fullName>
    </submittedName>
</protein>
<sequence>MFPMRHKTPRHPRRSQHEVKQMSPAMKGIQRVLVLRRRITPLTGVNVSASIHLLLRQKLIWRVSPKTEWLAPSLLWMCGSSSKDKPAYERREEDDDGDNDETTMKQFGVVGNQRIQAASTTCFIRSHLSTGIHKASAQRLPKGIRGHSRPWYEIEGSDDEGSLLRVAETRSTHASRFASSNSSSSSNPAPESSENESERNGNSEEEDKSEAQQQNQQPTTHNYQKFL</sequence>
<keyword evidence="3" id="KW-1185">Reference proteome</keyword>
<feature type="compositionally biased region" description="Basic residues" evidence="1">
    <location>
        <begin position="1"/>
        <end position="14"/>
    </location>
</feature>
<feature type="compositionally biased region" description="Low complexity" evidence="1">
    <location>
        <begin position="175"/>
        <end position="192"/>
    </location>
</feature>
<evidence type="ECO:0000313" key="2">
    <source>
        <dbReference type="EMBL" id="ODN00526.1"/>
    </source>
</evidence>
<accession>A0A1D2N6C9</accession>
<reference evidence="2 3" key="1">
    <citation type="journal article" date="2016" name="Genome Biol. Evol.">
        <title>Gene Family Evolution Reflects Adaptation to Soil Environmental Stressors in the Genome of the Collembolan Orchesella cincta.</title>
        <authorList>
            <person name="Faddeeva-Vakhrusheva A."/>
            <person name="Derks M.F."/>
            <person name="Anvar S.Y."/>
            <person name="Agamennone V."/>
            <person name="Suring W."/>
            <person name="Smit S."/>
            <person name="van Straalen N.M."/>
            <person name="Roelofs D."/>
        </authorList>
    </citation>
    <scope>NUCLEOTIDE SEQUENCE [LARGE SCALE GENOMIC DNA]</scope>
    <source>
        <tissue evidence="2">Mixed pool</tissue>
    </source>
</reference>
<feature type="region of interest" description="Disordered" evidence="1">
    <location>
        <begin position="170"/>
        <end position="227"/>
    </location>
</feature>
<feature type="compositionally biased region" description="Polar residues" evidence="1">
    <location>
        <begin position="211"/>
        <end position="227"/>
    </location>
</feature>
<name>A0A1D2N6C9_ORCCI</name>
<dbReference type="EMBL" id="LJIJ01000201">
    <property type="protein sequence ID" value="ODN00526.1"/>
    <property type="molecule type" value="Genomic_DNA"/>
</dbReference>
<comment type="caution">
    <text evidence="2">The sequence shown here is derived from an EMBL/GenBank/DDBJ whole genome shotgun (WGS) entry which is preliminary data.</text>
</comment>
<gene>
    <name evidence="2" type="ORF">Ocin01_06160</name>
</gene>
<organism evidence="2 3">
    <name type="scientific">Orchesella cincta</name>
    <name type="common">Springtail</name>
    <name type="synonym">Podura cincta</name>
    <dbReference type="NCBI Taxonomy" id="48709"/>
    <lineage>
        <taxon>Eukaryota</taxon>
        <taxon>Metazoa</taxon>
        <taxon>Ecdysozoa</taxon>
        <taxon>Arthropoda</taxon>
        <taxon>Hexapoda</taxon>
        <taxon>Collembola</taxon>
        <taxon>Entomobryomorpha</taxon>
        <taxon>Entomobryoidea</taxon>
        <taxon>Orchesellidae</taxon>
        <taxon>Orchesellinae</taxon>
        <taxon>Orchesella</taxon>
    </lineage>
</organism>